<keyword evidence="9" id="KW-1185">Reference proteome</keyword>
<accession>A0ABV6K163</accession>
<keyword evidence="5 7" id="KW-0949">S-adenosyl-L-methionine</keyword>
<dbReference type="Proteomes" id="UP001589855">
    <property type="component" value="Unassembled WGS sequence"/>
</dbReference>
<dbReference type="InterPro" id="IPR012327">
    <property type="entry name" value="MeTrfase_D12"/>
</dbReference>
<dbReference type="InterPro" id="IPR023095">
    <property type="entry name" value="Ade_MeTrfase_dom_2"/>
</dbReference>
<dbReference type="NCBIfam" id="TIGR00571">
    <property type="entry name" value="dam"/>
    <property type="match status" value="1"/>
</dbReference>
<keyword evidence="4 7" id="KW-0808">Transferase</keyword>
<organism evidence="8 9">
    <name type="scientific">Lactiplantibacillus plajomi</name>
    <dbReference type="NCBI Taxonomy" id="1457217"/>
    <lineage>
        <taxon>Bacteria</taxon>
        <taxon>Bacillati</taxon>
        <taxon>Bacillota</taxon>
        <taxon>Bacilli</taxon>
        <taxon>Lactobacillales</taxon>
        <taxon>Lactobacillaceae</taxon>
        <taxon>Lactiplantibacillus</taxon>
    </lineage>
</organism>
<dbReference type="SUPFAM" id="SSF53335">
    <property type="entry name" value="S-adenosyl-L-methionine-dependent methyltransferases"/>
    <property type="match status" value="1"/>
</dbReference>
<dbReference type="PANTHER" id="PTHR30481:SF3">
    <property type="entry name" value="DNA ADENINE METHYLASE"/>
    <property type="match status" value="1"/>
</dbReference>
<dbReference type="PIRSF" id="PIRSF000398">
    <property type="entry name" value="M_m6A_EcoRV"/>
    <property type="match status" value="1"/>
</dbReference>
<evidence type="ECO:0000256" key="5">
    <source>
        <dbReference type="ARBA" id="ARBA00022691"/>
    </source>
</evidence>
<dbReference type="PANTHER" id="PTHR30481">
    <property type="entry name" value="DNA ADENINE METHYLASE"/>
    <property type="match status" value="1"/>
</dbReference>
<dbReference type="Gene3D" id="3.40.50.150">
    <property type="entry name" value="Vaccinia Virus protein VP39"/>
    <property type="match status" value="1"/>
</dbReference>
<dbReference type="Gene3D" id="1.10.260.40">
    <property type="entry name" value="lambda repressor-like DNA-binding domains"/>
    <property type="match status" value="1"/>
</dbReference>
<reference evidence="8 9" key="1">
    <citation type="submission" date="2024-09" db="EMBL/GenBank/DDBJ databases">
        <authorList>
            <person name="Sun Q."/>
            <person name="Mori K."/>
        </authorList>
    </citation>
    <scope>NUCLEOTIDE SEQUENCE [LARGE SCALE GENOMIC DNA]</scope>
    <source>
        <strain evidence="8 9">TBRC 4575</strain>
    </source>
</reference>
<keyword evidence="3 7" id="KW-0489">Methyltransferase</keyword>
<name>A0ABV6K163_9LACO</name>
<comment type="similarity">
    <text evidence="1 7">Belongs to the N(4)/N(6)-methyltransferase family.</text>
</comment>
<comment type="catalytic activity">
    <reaction evidence="6 7">
        <text>a 2'-deoxyadenosine in DNA + S-adenosyl-L-methionine = an N(6)-methyl-2'-deoxyadenosine in DNA + S-adenosyl-L-homocysteine + H(+)</text>
        <dbReference type="Rhea" id="RHEA:15197"/>
        <dbReference type="Rhea" id="RHEA-COMP:12418"/>
        <dbReference type="Rhea" id="RHEA-COMP:12419"/>
        <dbReference type="ChEBI" id="CHEBI:15378"/>
        <dbReference type="ChEBI" id="CHEBI:57856"/>
        <dbReference type="ChEBI" id="CHEBI:59789"/>
        <dbReference type="ChEBI" id="CHEBI:90615"/>
        <dbReference type="ChEBI" id="CHEBI:90616"/>
        <dbReference type="EC" id="2.1.1.72"/>
    </reaction>
</comment>
<evidence type="ECO:0000256" key="7">
    <source>
        <dbReference type="RuleBase" id="RU361257"/>
    </source>
</evidence>
<gene>
    <name evidence="8" type="ORF">ACFFGS_03480</name>
</gene>
<dbReference type="EC" id="2.1.1.72" evidence="2 7"/>
<dbReference type="InterPro" id="IPR029063">
    <property type="entry name" value="SAM-dependent_MTases_sf"/>
</dbReference>
<evidence type="ECO:0000313" key="9">
    <source>
        <dbReference type="Proteomes" id="UP001589855"/>
    </source>
</evidence>
<dbReference type="InterPro" id="IPR010982">
    <property type="entry name" value="Lambda_DNA-bd_dom_sf"/>
</dbReference>
<evidence type="ECO:0000256" key="4">
    <source>
        <dbReference type="ARBA" id="ARBA00022679"/>
    </source>
</evidence>
<dbReference type="InterPro" id="IPR002052">
    <property type="entry name" value="DNA_methylase_N6_adenine_CS"/>
</dbReference>
<evidence type="ECO:0000256" key="6">
    <source>
        <dbReference type="ARBA" id="ARBA00047942"/>
    </source>
</evidence>
<dbReference type="GO" id="GO:0009007">
    <property type="term" value="F:site-specific DNA-methyltransferase (adenine-specific) activity"/>
    <property type="evidence" value="ECO:0007669"/>
    <property type="project" value="UniProtKB-EC"/>
</dbReference>
<dbReference type="PRINTS" id="PR00505">
    <property type="entry name" value="D12N6MTFRASE"/>
</dbReference>
<dbReference type="GO" id="GO:0032259">
    <property type="term" value="P:methylation"/>
    <property type="evidence" value="ECO:0007669"/>
    <property type="project" value="UniProtKB-KW"/>
</dbReference>
<sequence length="341" mass="38733">MQISEILAERGLTAKQVAIHQRIPYTTLQSTFERSVDKWSVGTLRAIAAETDLGVEELLNLLSGNDPLTPFIKWVGGKRQLLGQINQLLPSSFNRYFEPFLGGGAVFLNLTPPNAVVNDFNPELVNVWKVVKQQPEDLMRLLQKHQQNNSKAYYLDLRQTDRDGRIEKMSTVERAARFIYMNKTGFNGLWRVNQAGQNNVPYGRYKNPNICDERILSVSAYLNEHQITILNTDYRKAVEDATKHDFVYFDPPYIPVNLTSSFTAYTNTGFGLKQQEQLRDTFVSLTRKGVYVMLSNADVPLIEELYGKLDSTVIHHVVAKRNINSVGSKRGNVGEVIITNY</sequence>
<dbReference type="RefSeq" id="WP_137645941.1">
    <property type="nucleotide sequence ID" value="NZ_BAABRM010000031.1"/>
</dbReference>
<protein>
    <recommendedName>
        <fullName evidence="2 7">Site-specific DNA-methyltransferase (adenine-specific)</fullName>
        <ecNumber evidence="2 7">2.1.1.72</ecNumber>
    </recommendedName>
</protein>
<dbReference type="Gene3D" id="1.10.1020.10">
    <property type="entry name" value="Adenine-specific Methyltransferase, Domain 2"/>
    <property type="match status" value="1"/>
</dbReference>
<dbReference type="EMBL" id="JBHLUK010000021">
    <property type="protein sequence ID" value="MFC0423185.1"/>
    <property type="molecule type" value="Genomic_DNA"/>
</dbReference>
<comment type="caution">
    <text evidence="8">The sequence shown here is derived from an EMBL/GenBank/DDBJ whole genome shotgun (WGS) entry which is preliminary data.</text>
</comment>
<evidence type="ECO:0000256" key="3">
    <source>
        <dbReference type="ARBA" id="ARBA00022603"/>
    </source>
</evidence>
<evidence type="ECO:0000313" key="8">
    <source>
        <dbReference type="EMBL" id="MFC0423185.1"/>
    </source>
</evidence>
<dbReference type="PROSITE" id="PS00092">
    <property type="entry name" value="N6_MTASE"/>
    <property type="match status" value="1"/>
</dbReference>
<evidence type="ECO:0000256" key="1">
    <source>
        <dbReference type="ARBA" id="ARBA00006594"/>
    </source>
</evidence>
<dbReference type="Pfam" id="PF02086">
    <property type="entry name" value="MethyltransfD12"/>
    <property type="match status" value="1"/>
</dbReference>
<dbReference type="InterPro" id="IPR012263">
    <property type="entry name" value="M_m6A_EcoRV"/>
</dbReference>
<evidence type="ECO:0000256" key="2">
    <source>
        <dbReference type="ARBA" id="ARBA00011900"/>
    </source>
</evidence>
<proteinExistence type="inferred from homology"/>